<name>A0A0E9PKQ0_ANGAN</name>
<protein>
    <submittedName>
        <fullName evidence="1">Uncharacterized protein</fullName>
    </submittedName>
</protein>
<proteinExistence type="predicted"/>
<evidence type="ECO:0000313" key="1">
    <source>
        <dbReference type="EMBL" id="JAH04670.1"/>
    </source>
</evidence>
<reference evidence="1" key="2">
    <citation type="journal article" date="2015" name="Fish Shellfish Immunol.">
        <title>Early steps in the European eel (Anguilla anguilla)-Vibrio vulnificus interaction in the gills: Role of the RtxA13 toxin.</title>
        <authorList>
            <person name="Callol A."/>
            <person name="Pajuelo D."/>
            <person name="Ebbesson L."/>
            <person name="Teles M."/>
            <person name="MacKenzie S."/>
            <person name="Amaro C."/>
        </authorList>
    </citation>
    <scope>NUCLEOTIDE SEQUENCE</scope>
</reference>
<dbReference type="EMBL" id="GBXM01103907">
    <property type="protein sequence ID" value="JAH04670.1"/>
    <property type="molecule type" value="Transcribed_RNA"/>
</dbReference>
<sequence length="28" mass="3190">MQEIKCMETNEALQQKGIWEAGSEFANC</sequence>
<organism evidence="1">
    <name type="scientific">Anguilla anguilla</name>
    <name type="common">European freshwater eel</name>
    <name type="synonym">Muraena anguilla</name>
    <dbReference type="NCBI Taxonomy" id="7936"/>
    <lineage>
        <taxon>Eukaryota</taxon>
        <taxon>Metazoa</taxon>
        <taxon>Chordata</taxon>
        <taxon>Craniata</taxon>
        <taxon>Vertebrata</taxon>
        <taxon>Euteleostomi</taxon>
        <taxon>Actinopterygii</taxon>
        <taxon>Neopterygii</taxon>
        <taxon>Teleostei</taxon>
        <taxon>Anguilliformes</taxon>
        <taxon>Anguillidae</taxon>
        <taxon>Anguilla</taxon>
    </lineage>
</organism>
<dbReference type="AlphaFoldDB" id="A0A0E9PKQ0"/>
<accession>A0A0E9PKQ0</accession>
<reference evidence="1" key="1">
    <citation type="submission" date="2014-11" db="EMBL/GenBank/DDBJ databases">
        <authorList>
            <person name="Amaro Gonzalez C."/>
        </authorList>
    </citation>
    <scope>NUCLEOTIDE SEQUENCE</scope>
</reference>